<evidence type="ECO:0000313" key="2">
    <source>
        <dbReference type="EMBL" id="CUP05434.1"/>
    </source>
</evidence>
<dbReference type="InterPro" id="IPR006175">
    <property type="entry name" value="YjgF/YER057c/UK114"/>
</dbReference>
<gene>
    <name evidence="2" type="ORF">ERS852471_02893</name>
</gene>
<dbReference type="AlphaFoldDB" id="A0A174K091"/>
<proteinExistence type="inferred from homology"/>
<evidence type="ECO:0000313" key="3">
    <source>
        <dbReference type="Proteomes" id="UP000095594"/>
    </source>
</evidence>
<dbReference type="InterPro" id="IPR035959">
    <property type="entry name" value="RutC-like_sf"/>
</dbReference>
<organism evidence="2 3">
    <name type="scientific">Clostridium disporicum</name>
    <dbReference type="NCBI Taxonomy" id="84024"/>
    <lineage>
        <taxon>Bacteria</taxon>
        <taxon>Bacillati</taxon>
        <taxon>Bacillota</taxon>
        <taxon>Clostridia</taxon>
        <taxon>Eubacteriales</taxon>
        <taxon>Clostridiaceae</taxon>
        <taxon>Clostridium</taxon>
    </lineage>
</organism>
<sequence>MKREIISTAKAPSAIGPYSQGVKIGELVYTSGQIPVNPATGEMETDIKKATERSMNNVKAILEEAGTSLENIIKTTIFLKDINDFAAVNEVYATFFNANPPARSCVEVGKLPKDALIEIEAIAHL</sequence>
<dbReference type="Pfam" id="PF01042">
    <property type="entry name" value="Ribonuc_L-PSP"/>
    <property type="match status" value="1"/>
</dbReference>
<dbReference type="CDD" id="cd00448">
    <property type="entry name" value="YjgF_YER057c_UK114_family"/>
    <property type="match status" value="1"/>
</dbReference>
<dbReference type="GO" id="GO:0019239">
    <property type="term" value="F:deaminase activity"/>
    <property type="evidence" value="ECO:0007669"/>
    <property type="project" value="TreeGrafter"/>
</dbReference>
<protein>
    <submittedName>
        <fullName evidence="2">Putative endoribonuclease L-PSP</fullName>
    </submittedName>
</protein>
<dbReference type="PROSITE" id="PS01094">
    <property type="entry name" value="UPF0076"/>
    <property type="match status" value="1"/>
</dbReference>
<dbReference type="InterPro" id="IPR006056">
    <property type="entry name" value="RidA"/>
</dbReference>
<comment type="similarity">
    <text evidence="1">Belongs to the RutC family.</text>
</comment>
<dbReference type="PANTHER" id="PTHR11803:SF39">
    <property type="entry name" value="2-IMINOBUTANOATE_2-IMINOPROPANOATE DEAMINASE"/>
    <property type="match status" value="1"/>
</dbReference>
<name>A0A174K091_9CLOT</name>
<dbReference type="FunFam" id="3.30.1330.40:FF:000001">
    <property type="entry name" value="L-PSP family endoribonuclease"/>
    <property type="match status" value="1"/>
</dbReference>
<dbReference type="PANTHER" id="PTHR11803">
    <property type="entry name" value="2-IMINOBUTANOATE/2-IMINOPROPANOATE DEAMINASE RIDA"/>
    <property type="match status" value="1"/>
</dbReference>
<dbReference type="SUPFAM" id="SSF55298">
    <property type="entry name" value="YjgF-like"/>
    <property type="match status" value="1"/>
</dbReference>
<dbReference type="EMBL" id="CYZX01000024">
    <property type="protein sequence ID" value="CUP05434.1"/>
    <property type="molecule type" value="Genomic_DNA"/>
</dbReference>
<dbReference type="InterPro" id="IPR019897">
    <property type="entry name" value="RidA_CS"/>
</dbReference>
<dbReference type="Proteomes" id="UP000095594">
    <property type="component" value="Unassembled WGS sequence"/>
</dbReference>
<dbReference type="GO" id="GO:0005829">
    <property type="term" value="C:cytosol"/>
    <property type="evidence" value="ECO:0007669"/>
    <property type="project" value="TreeGrafter"/>
</dbReference>
<dbReference type="OrthoDB" id="9803101at2"/>
<evidence type="ECO:0000256" key="1">
    <source>
        <dbReference type="ARBA" id="ARBA00010552"/>
    </source>
</evidence>
<dbReference type="Gene3D" id="3.30.1330.40">
    <property type="entry name" value="RutC-like"/>
    <property type="match status" value="1"/>
</dbReference>
<accession>A0A174K091</accession>
<dbReference type="NCBIfam" id="TIGR00004">
    <property type="entry name" value="Rid family detoxifying hydrolase"/>
    <property type="match status" value="1"/>
</dbReference>
<dbReference type="RefSeq" id="WP_055267743.1">
    <property type="nucleotide sequence ID" value="NZ_CABIXQ010000024.1"/>
</dbReference>
<reference evidence="2 3" key="1">
    <citation type="submission" date="2015-09" db="EMBL/GenBank/DDBJ databases">
        <authorList>
            <consortium name="Pathogen Informatics"/>
        </authorList>
    </citation>
    <scope>NUCLEOTIDE SEQUENCE [LARGE SCALE GENOMIC DNA]</scope>
    <source>
        <strain evidence="2 3">2789STDY5834856</strain>
    </source>
</reference>